<dbReference type="InterPro" id="IPR050267">
    <property type="entry name" value="Anti-sigma-factor_SerPK"/>
</dbReference>
<dbReference type="InterPro" id="IPR036890">
    <property type="entry name" value="HATPase_C_sf"/>
</dbReference>
<evidence type="ECO:0000259" key="2">
    <source>
        <dbReference type="SMART" id="SM00387"/>
    </source>
</evidence>
<keyword evidence="1" id="KW-0418">Kinase</keyword>
<dbReference type="SUPFAM" id="SSF55874">
    <property type="entry name" value="ATPase domain of HSP90 chaperone/DNA topoisomerase II/histidine kinase"/>
    <property type="match status" value="1"/>
</dbReference>
<feature type="domain" description="Histidine kinase/HSP90-like ATPase" evidence="2">
    <location>
        <begin position="30"/>
        <end position="121"/>
    </location>
</feature>
<dbReference type="RefSeq" id="WP_367992185.1">
    <property type="nucleotide sequence ID" value="NZ_JBFPJR010000007.1"/>
</dbReference>
<reference evidence="3 4" key="1">
    <citation type="submission" date="2024-07" db="EMBL/GenBank/DDBJ databases">
        <authorList>
            <person name="Lee S."/>
            <person name="Kang M."/>
        </authorList>
    </citation>
    <scope>NUCLEOTIDE SEQUENCE [LARGE SCALE GENOMIC DNA]</scope>
    <source>
        <strain evidence="3 4">DS6</strain>
    </source>
</reference>
<dbReference type="InterPro" id="IPR003594">
    <property type="entry name" value="HATPase_dom"/>
</dbReference>
<accession>A0ABV3SW05</accession>
<evidence type="ECO:0000256" key="1">
    <source>
        <dbReference type="ARBA" id="ARBA00022527"/>
    </source>
</evidence>
<protein>
    <submittedName>
        <fullName evidence="3">ATP-binding protein</fullName>
    </submittedName>
</protein>
<keyword evidence="1" id="KW-0723">Serine/threonine-protein kinase</keyword>
<dbReference type="GO" id="GO:0005524">
    <property type="term" value="F:ATP binding"/>
    <property type="evidence" value="ECO:0007669"/>
    <property type="project" value="UniProtKB-KW"/>
</dbReference>
<name>A0ABV3SW05_9ACTN</name>
<dbReference type="Pfam" id="PF13581">
    <property type="entry name" value="HATPase_c_2"/>
    <property type="match status" value="1"/>
</dbReference>
<dbReference type="CDD" id="cd16936">
    <property type="entry name" value="HATPase_RsbW-like"/>
    <property type="match status" value="1"/>
</dbReference>
<keyword evidence="4" id="KW-1185">Reference proteome</keyword>
<dbReference type="PANTHER" id="PTHR35526:SF3">
    <property type="entry name" value="ANTI-SIGMA-F FACTOR RSBW"/>
    <property type="match status" value="1"/>
</dbReference>
<proteinExistence type="predicted"/>
<sequence>MTSAHYPLHPASVSKARAFVAHALDPVPEELRDCAVLVTSELATNAITHAHSAFTVSVTLTAEHVHLAVTDEGGGMPRLRHTGPTQAHGRGLLIVSSLADRWGVDAQNATTSVWCTFAVRPRATFDASGSQGVPVPDSDERS</sequence>
<gene>
    <name evidence="3" type="ORF">AB3X52_05740</name>
</gene>
<dbReference type="Proteomes" id="UP001556631">
    <property type="component" value="Unassembled WGS sequence"/>
</dbReference>
<comment type="caution">
    <text evidence="3">The sequence shown here is derived from an EMBL/GenBank/DDBJ whole genome shotgun (WGS) entry which is preliminary data.</text>
</comment>
<dbReference type="EMBL" id="JBFPJR010000007">
    <property type="protein sequence ID" value="MEX0427116.1"/>
    <property type="molecule type" value="Genomic_DNA"/>
</dbReference>
<dbReference type="SMART" id="SM00387">
    <property type="entry name" value="HATPase_c"/>
    <property type="match status" value="1"/>
</dbReference>
<keyword evidence="3" id="KW-0547">Nucleotide-binding</keyword>
<dbReference type="PANTHER" id="PTHR35526">
    <property type="entry name" value="ANTI-SIGMA-F FACTOR RSBW-RELATED"/>
    <property type="match status" value="1"/>
</dbReference>
<keyword evidence="3" id="KW-0067">ATP-binding</keyword>
<dbReference type="Gene3D" id="3.30.565.10">
    <property type="entry name" value="Histidine kinase-like ATPase, C-terminal domain"/>
    <property type="match status" value="1"/>
</dbReference>
<keyword evidence="1" id="KW-0808">Transferase</keyword>
<evidence type="ECO:0000313" key="3">
    <source>
        <dbReference type="EMBL" id="MEX0427116.1"/>
    </source>
</evidence>
<organism evidence="3 4">
    <name type="scientific">Nocardioides eburneus</name>
    <dbReference type="NCBI Taxonomy" id="3231482"/>
    <lineage>
        <taxon>Bacteria</taxon>
        <taxon>Bacillati</taxon>
        <taxon>Actinomycetota</taxon>
        <taxon>Actinomycetes</taxon>
        <taxon>Propionibacteriales</taxon>
        <taxon>Nocardioidaceae</taxon>
        <taxon>Nocardioides</taxon>
    </lineage>
</organism>
<evidence type="ECO:0000313" key="4">
    <source>
        <dbReference type="Proteomes" id="UP001556631"/>
    </source>
</evidence>